<dbReference type="STRING" id="699218.HMPREF0889_0667"/>
<evidence type="ECO:0000313" key="2">
    <source>
        <dbReference type="Proteomes" id="UP000003242"/>
    </source>
</evidence>
<evidence type="ECO:0000313" key="1">
    <source>
        <dbReference type="EMBL" id="EFD93248.1"/>
    </source>
</evidence>
<dbReference type="EMBL" id="ADGP01000033">
    <property type="protein sequence ID" value="EFD93248.1"/>
    <property type="molecule type" value="Genomic_DNA"/>
</dbReference>
<dbReference type="AlphaFoldDB" id="D3LWL1"/>
<protein>
    <submittedName>
        <fullName evidence="1">Uncharacterized protein</fullName>
    </submittedName>
</protein>
<gene>
    <name evidence="1" type="ORF">HMPREF0889_0667</name>
</gene>
<dbReference type="Proteomes" id="UP000003242">
    <property type="component" value="Unassembled WGS sequence"/>
</dbReference>
<organism evidence="1 2">
    <name type="scientific">Megasphaera lornae</name>
    <dbReference type="NCBI Taxonomy" id="1000568"/>
    <lineage>
        <taxon>Bacteria</taxon>
        <taxon>Bacillati</taxon>
        <taxon>Bacillota</taxon>
        <taxon>Negativicutes</taxon>
        <taxon>Veillonellales</taxon>
        <taxon>Veillonellaceae</taxon>
        <taxon>Megasphaera</taxon>
    </lineage>
</organism>
<reference evidence="2" key="1">
    <citation type="submission" date="2009-12" db="EMBL/GenBank/DDBJ databases">
        <title>Sequence of Clostridiales genomosp. BVAB3 str. UPII9-5.</title>
        <authorList>
            <person name="Madupu R."/>
            <person name="Durkin A.S."/>
            <person name="Torralba M."/>
            <person name="Methe B."/>
            <person name="Sutton G.G."/>
            <person name="Strausberg R.L."/>
            <person name="Nelson K.E."/>
        </authorList>
    </citation>
    <scope>NUCLEOTIDE SEQUENCE [LARGE SCALE GENOMIC DNA]</scope>
    <source>
        <strain evidence="2">28L</strain>
    </source>
</reference>
<name>D3LWL1_9FIRM</name>
<proteinExistence type="predicted"/>
<sequence>MITKTTFHPNSSLPETPITYYLYYTMKRRDPSRSALFPFRQHAGGYAKKYGSLPLPQRTV</sequence>
<comment type="caution">
    <text evidence="1">The sequence shown here is derived from an EMBL/GenBank/DDBJ whole genome shotgun (WGS) entry which is preliminary data.</text>
</comment>
<accession>D3LWL1</accession>